<dbReference type="GO" id="GO:0005829">
    <property type="term" value="C:cytosol"/>
    <property type="evidence" value="ECO:0007669"/>
    <property type="project" value="TreeGrafter"/>
</dbReference>
<keyword evidence="8" id="KW-0061">Asparagine biosynthesis</keyword>
<keyword evidence="13" id="KW-1185">Reference proteome</keyword>
<dbReference type="InterPro" id="IPR014729">
    <property type="entry name" value="Rossmann-like_a/b/a_fold"/>
</dbReference>
<evidence type="ECO:0000313" key="13">
    <source>
        <dbReference type="Proteomes" id="UP000470771"/>
    </source>
</evidence>
<evidence type="ECO:0000256" key="1">
    <source>
        <dbReference type="ARBA" id="ARBA00005187"/>
    </source>
</evidence>
<keyword evidence="6 8" id="KW-0315">Glutamine amidotransferase</keyword>
<dbReference type="CDD" id="cd00712">
    <property type="entry name" value="AsnB"/>
    <property type="match status" value="1"/>
</dbReference>
<dbReference type="PROSITE" id="PS51278">
    <property type="entry name" value="GATASE_TYPE_2"/>
    <property type="match status" value="1"/>
</dbReference>
<evidence type="ECO:0000256" key="8">
    <source>
        <dbReference type="PIRSR" id="PIRSR001589-1"/>
    </source>
</evidence>
<evidence type="ECO:0000256" key="3">
    <source>
        <dbReference type="ARBA" id="ARBA00012737"/>
    </source>
</evidence>
<comment type="caution">
    <text evidence="12">The sequence shown here is derived from an EMBL/GenBank/DDBJ whole genome shotgun (WGS) entry which is preliminary data.</text>
</comment>
<evidence type="ECO:0000256" key="6">
    <source>
        <dbReference type="ARBA" id="ARBA00022962"/>
    </source>
</evidence>
<feature type="domain" description="Glutamine amidotransferase type-2" evidence="11">
    <location>
        <begin position="2"/>
        <end position="214"/>
    </location>
</feature>
<reference evidence="12 13" key="1">
    <citation type="submission" date="2019-12" db="EMBL/GenBank/DDBJ databases">
        <authorList>
            <person name="Zhao J."/>
        </authorList>
    </citation>
    <scope>NUCLEOTIDE SEQUENCE [LARGE SCALE GENOMIC DNA]</scope>
    <source>
        <strain evidence="12 13">S-15</strain>
    </source>
</reference>
<gene>
    <name evidence="12" type="primary">asnB</name>
    <name evidence="12" type="ORF">GQN54_04600</name>
</gene>
<dbReference type="GO" id="GO:0004066">
    <property type="term" value="F:asparagine synthase (glutamine-hydrolyzing) activity"/>
    <property type="evidence" value="ECO:0007669"/>
    <property type="project" value="UniProtKB-EC"/>
</dbReference>
<dbReference type="PIRSF" id="PIRSF001589">
    <property type="entry name" value="Asn_synthetase_glu-h"/>
    <property type="match status" value="1"/>
</dbReference>
<feature type="binding site" evidence="9">
    <location>
        <position position="100"/>
    </location>
    <ligand>
        <name>L-glutamine</name>
        <dbReference type="ChEBI" id="CHEBI:58359"/>
    </ligand>
</feature>
<evidence type="ECO:0000256" key="4">
    <source>
        <dbReference type="ARBA" id="ARBA00022741"/>
    </source>
</evidence>
<dbReference type="AlphaFoldDB" id="A0A6N9NHR5"/>
<keyword evidence="12" id="KW-0436">Ligase</keyword>
<evidence type="ECO:0000259" key="11">
    <source>
        <dbReference type="PROSITE" id="PS51278"/>
    </source>
</evidence>
<protein>
    <recommendedName>
        <fullName evidence="3">asparagine synthase (glutamine-hydrolyzing)</fullName>
        <ecNumber evidence="3">6.3.5.4</ecNumber>
    </recommendedName>
</protein>
<dbReference type="Pfam" id="PF00733">
    <property type="entry name" value="Asn_synthase"/>
    <property type="match status" value="1"/>
</dbReference>
<dbReference type="PANTHER" id="PTHR43284:SF1">
    <property type="entry name" value="ASPARAGINE SYNTHETASE"/>
    <property type="match status" value="1"/>
</dbReference>
<dbReference type="Gene3D" id="3.40.50.620">
    <property type="entry name" value="HUPs"/>
    <property type="match status" value="1"/>
</dbReference>
<dbReference type="EC" id="6.3.5.4" evidence="3"/>
<dbReference type="InterPro" id="IPR033738">
    <property type="entry name" value="AsnB_N"/>
</dbReference>
<dbReference type="CDD" id="cd01991">
    <property type="entry name" value="Asn_synthase_B_C"/>
    <property type="match status" value="1"/>
</dbReference>
<keyword evidence="5 9" id="KW-0067">ATP-binding</keyword>
<dbReference type="EMBL" id="WWNE01000005">
    <property type="protein sequence ID" value="NBG65382.1"/>
    <property type="molecule type" value="Genomic_DNA"/>
</dbReference>
<dbReference type="NCBIfam" id="TIGR01536">
    <property type="entry name" value="asn_synth_AEB"/>
    <property type="match status" value="1"/>
</dbReference>
<dbReference type="PANTHER" id="PTHR43284">
    <property type="entry name" value="ASPARAGINE SYNTHETASE (GLUTAMINE-HYDROLYZING)"/>
    <property type="match status" value="1"/>
</dbReference>
<keyword evidence="8" id="KW-0028">Amino-acid biosynthesis</keyword>
<dbReference type="Proteomes" id="UP000470771">
    <property type="component" value="Unassembled WGS sequence"/>
</dbReference>
<accession>A0A6N9NHR5</accession>
<keyword evidence="4 9" id="KW-0547">Nucleotide-binding</keyword>
<feature type="binding site" evidence="9">
    <location>
        <begin position="365"/>
        <end position="366"/>
    </location>
    <ligand>
        <name>ATP</name>
        <dbReference type="ChEBI" id="CHEBI:30616"/>
    </ligand>
</feature>
<sequence>MCGIAGFINKSWSEKELRRMNNAIAHRGPDAEGIYYDKSVGIGLAHRRLSILDVTASANQPFYSRCGRFIMVYNGEVYNFKELELELEEGAGFKATTNSDTEIILEAFTLWGTQFVEKLNGMFAIAIWDTIDRKLNIYRDRIGIKPIYYYIKDGVFAFCSEMKGIFSILNSEELTINYASITDVLHYGYTPSNATIYNEIKKVPAGCVLNIDLSGKIELLSFWDINNAIEPSTKLNELIVKKELKELLIQSVKSQLVSDVPLGCFLSGGIDSSLVTSIAQSVADQPVKTFTIGFKESASDESKYAKQISEYLGTNHTEFILSEKDAIDQVEKLLSIYDEPFGDSSAIPTLLVSQIAKKEVTVVLSGDGGDEQFLGYGMHLWSKRLDSPIFKKLRKPIISAIQLFGNDRLKRGSMVMDYPNEQTKRSHIFSQEQYLFSQKEIQELLVVPNKGSQLQENWELARKLKPMEAQAFFDFKYYLKEDLLVKVDRASMHHSLEVRVPLLDHNLLEYTVNIDESLKYRNGESKYILKEVLYDYLPKELFNRPKKGFSIPLAKWLKSDLSYLIDNYLKEEIVVKSNIVKWNEVSELVKRFRNGENHLYNRIWILIQLHHFLSQERQIS</sequence>
<dbReference type="InterPro" id="IPR006426">
    <property type="entry name" value="Asn_synth_AEB"/>
</dbReference>
<dbReference type="SUPFAM" id="SSF56235">
    <property type="entry name" value="N-terminal nucleophile aminohydrolases (Ntn hydrolases)"/>
    <property type="match status" value="1"/>
</dbReference>
<dbReference type="RefSeq" id="WP_160632343.1">
    <property type="nucleotide sequence ID" value="NZ_WWNE01000005.1"/>
</dbReference>
<evidence type="ECO:0000256" key="9">
    <source>
        <dbReference type="PIRSR" id="PIRSR001589-2"/>
    </source>
</evidence>
<evidence type="ECO:0000256" key="2">
    <source>
        <dbReference type="ARBA" id="ARBA00005752"/>
    </source>
</evidence>
<feature type="site" description="Important for beta-aspartyl-AMP intermediate formation" evidence="10">
    <location>
        <position position="367"/>
    </location>
</feature>
<comment type="pathway">
    <text evidence="1">Amino-acid biosynthesis; L-asparagine biosynthesis; L-asparagine from L-aspartate (L-Gln route): step 1/1.</text>
</comment>
<proteinExistence type="inferred from homology"/>
<evidence type="ECO:0000256" key="7">
    <source>
        <dbReference type="ARBA" id="ARBA00048741"/>
    </source>
</evidence>
<dbReference type="GO" id="GO:0005524">
    <property type="term" value="F:ATP binding"/>
    <property type="evidence" value="ECO:0007669"/>
    <property type="project" value="UniProtKB-KW"/>
</dbReference>
<evidence type="ECO:0000256" key="10">
    <source>
        <dbReference type="PIRSR" id="PIRSR001589-3"/>
    </source>
</evidence>
<dbReference type="InterPro" id="IPR051786">
    <property type="entry name" value="ASN_synthetase/amidase"/>
</dbReference>
<comment type="catalytic activity">
    <reaction evidence="7">
        <text>L-aspartate + L-glutamine + ATP + H2O = L-asparagine + L-glutamate + AMP + diphosphate + H(+)</text>
        <dbReference type="Rhea" id="RHEA:12228"/>
        <dbReference type="ChEBI" id="CHEBI:15377"/>
        <dbReference type="ChEBI" id="CHEBI:15378"/>
        <dbReference type="ChEBI" id="CHEBI:29985"/>
        <dbReference type="ChEBI" id="CHEBI:29991"/>
        <dbReference type="ChEBI" id="CHEBI:30616"/>
        <dbReference type="ChEBI" id="CHEBI:33019"/>
        <dbReference type="ChEBI" id="CHEBI:58048"/>
        <dbReference type="ChEBI" id="CHEBI:58359"/>
        <dbReference type="ChEBI" id="CHEBI:456215"/>
        <dbReference type="EC" id="6.3.5.4"/>
    </reaction>
</comment>
<dbReference type="Pfam" id="PF13522">
    <property type="entry name" value="GATase_6"/>
    <property type="match status" value="1"/>
</dbReference>
<dbReference type="SUPFAM" id="SSF52402">
    <property type="entry name" value="Adenine nucleotide alpha hydrolases-like"/>
    <property type="match status" value="1"/>
</dbReference>
<organism evidence="12 13">
    <name type="scientific">Acidiluteibacter ferrifornacis</name>
    <dbReference type="NCBI Taxonomy" id="2692424"/>
    <lineage>
        <taxon>Bacteria</taxon>
        <taxon>Pseudomonadati</taxon>
        <taxon>Bacteroidota</taxon>
        <taxon>Flavobacteriia</taxon>
        <taxon>Flavobacteriales</taxon>
        <taxon>Cryomorphaceae</taxon>
        <taxon>Acidiluteibacter</taxon>
    </lineage>
</organism>
<dbReference type="Gene3D" id="3.60.20.10">
    <property type="entry name" value="Glutamine Phosphoribosylpyrophosphate, subunit 1, domain 1"/>
    <property type="match status" value="1"/>
</dbReference>
<dbReference type="GO" id="GO:0006529">
    <property type="term" value="P:asparagine biosynthetic process"/>
    <property type="evidence" value="ECO:0007669"/>
    <property type="project" value="UniProtKB-KW"/>
</dbReference>
<evidence type="ECO:0000256" key="5">
    <source>
        <dbReference type="ARBA" id="ARBA00022840"/>
    </source>
</evidence>
<evidence type="ECO:0000313" key="12">
    <source>
        <dbReference type="EMBL" id="NBG65382.1"/>
    </source>
</evidence>
<dbReference type="InterPro" id="IPR017932">
    <property type="entry name" value="GATase_2_dom"/>
</dbReference>
<comment type="similarity">
    <text evidence="2">Belongs to the asparagine synthetase family.</text>
</comment>
<feature type="active site" description="For GATase activity" evidence="8">
    <location>
        <position position="2"/>
    </location>
</feature>
<dbReference type="InterPro" id="IPR001962">
    <property type="entry name" value="Asn_synthase"/>
</dbReference>
<feature type="binding site" evidence="9">
    <location>
        <position position="292"/>
    </location>
    <ligand>
        <name>ATP</name>
        <dbReference type="ChEBI" id="CHEBI:30616"/>
    </ligand>
</feature>
<dbReference type="InterPro" id="IPR029055">
    <property type="entry name" value="Ntn_hydrolases_N"/>
</dbReference>
<name>A0A6N9NHR5_9FLAO</name>